<keyword evidence="1 3" id="KW-0315">Glutamine amidotransferase</keyword>
<dbReference type="Proteomes" id="UP000613030">
    <property type="component" value="Unassembled WGS sequence"/>
</dbReference>
<sequence>MCRLMAYLGTPIVIDKLLYQPKNSLVNQSINAKELEEPLNGDGFGIGWYVPEVYSEPVTFVSVSPAWSNRNLRNLAPKIKTDCFVAHVRAASVGEVSESNCHPFQYKNILMMHNGGVEDFQRIKRKLREPLSDELYTWIKGQTDSEHLFAWFLNYLFDHHKTIDPEAVIDAFEHLFVELKKLMSDNGINEPAYLNMVVTNGLFTVGTRYITSSEDPPLTLYHSEGSRYVVEDGVSQLVAPEDDDHAVLVVSEKLTDDTSWTLVPENHFVVVDSTLTVRIIPIRA</sequence>
<dbReference type="InterPro" id="IPR017932">
    <property type="entry name" value="GATase_2_dom"/>
</dbReference>
<dbReference type="RefSeq" id="WP_202014943.1">
    <property type="nucleotide sequence ID" value="NZ_JAERRB010000013.1"/>
</dbReference>
<reference evidence="3 4" key="1">
    <citation type="submission" date="2021-01" db="EMBL/GenBank/DDBJ databases">
        <title>Chryseolinea sp. Jin1 Genome sequencing and assembly.</title>
        <authorList>
            <person name="Kim I."/>
        </authorList>
    </citation>
    <scope>NUCLEOTIDE SEQUENCE [LARGE SCALE GENOMIC DNA]</scope>
    <source>
        <strain evidence="3 4">Jin1</strain>
    </source>
</reference>
<evidence type="ECO:0000259" key="2">
    <source>
        <dbReference type="PROSITE" id="PS51278"/>
    </source>
</evidence>
<dbReference type="SUPFAM" id="SSF56235">
    <property type="entry name" value="N-terminal nucleophile aminohydrolases (Ntn hydrolases)"/>
    <property type="match status" value="1"/>
</dbReference>
<feature type="domain" description="Glutamine amidotransferase type-2" evidence="2">
    <location>
        <begin position="2"/>
        <end position="284"/>
    </location>
</feature>
<name>A0ABS1KZZ7_9BACT</name>
<evidence type="ECO:0000313" key="4">
    <source>
        <dbReference type="Proteomes" id="UP000613030"/>
    </source>
</evidence>
<dbReference type="InterPro" id="IPR052373">
    <property type="entry name" value="Gamma-glu_amide_hydrolase"/>
</dbReference>
<evidence type="ECO:0000256" key="1">
    <source>
        <dbReference type="ARBA" id="ARBA00022962"/>
    </source>
</evidence>
<comment type="caution">
    <text evidence="3">The sequence shown here is derived from an EMBL/GenBank/DDBJ whole genome shotgun (WGS) entry which is preliminary data.</text>
</comment>
<dbReference type="PANTHER" id="PTHR43187">
    <property type="entry name" value="GLUTAMINE AMIDOTRANSFERASE DUG3-RELATED"/>
    <property type="match status" value="1"/>
</dbReference>
<proteinExistence type="predicted"/>
<dbReference type="Pfam" id="PF13230">
    <property type="entry name" value="GATase_4"/>
    <property type="match status" value="1"/>
</dbReference>
<organism evidence="3 4">
    <name type="scientific">Chryseolinea lacunae</name>
    <dbReference type="NCBI Taxonomy" id="2801331"/>
    <lineage>
        <taxon>Bacteria</taxon>
        <taxon>Pseudomonadati</taxon>
        <taxon>Bacteroidota</taxon>
        <taxon>Cytophagia</taxon>
        <taxon>Cytophagales</taxon>
        <taxon>Fulvivirgaceae</taxon>
        <taxon>Chryseolinea</taxon>
    </lineage>
</organism>
<gene>
    <name evidence="3" type="ORF">JI741_27055</name>
</gene>
<dbReference type="Gene3D" id="3.60.20.10">
    <property type="entry name" value="Glutamine Phosphoribosylpyrophosphate, subunit 1, domain 1"/>
    <property type="match status" value="1"/>
</dbReference>
<protein>
    <submittedName>
        <fullName evidence="3">Class II glutamine amidotransferase</fullName>
    </submittedName>
</protein>
<dbReference type="CDD" id="cd01908">
    <property type="entry name" value="YafJ"/>
    <property type="match status" value="1"/>
</dbReference>
<accession>A0ABS1KZZ7</accession>
<dbReference type="PANTHER" id="PTHR43187:SF1">
    <property type="entry name" value="GLUTAMINE AMIDOTRANSFERASE DUG3-RELATED"/>
    <property type="match status" value="1"/>
</dbReference>
<dbReference type="InterPro" id="IPR029055">
    <property type="entry name" value="Ntn_hydrolases_N"/>
</dbReference>
<dbReference type="EMBL" id="JAERRB010000013">
    <property type="protein sequence ID" value="MBL0744920.1"/>
    <property type="molecule type" value="Genomic_DNA"/>
</dbReference>
<dbReference type="PROSITE" id="PS51278">
    <property type="entry name" value="GATASE_TYPE_2"/>
    <property type="match status" value="1"/>
</dbReference>
<keyword evidence="4" id="KW-1185">Reference proteome</keyword>
<evidence type="ECO:0000313" key="3">
    <source>
        <dbReference type="EMBL" id="MBL0744920.1"/>
    </source>
</evidence>
<dbReference type="InterPro" id="IPR026869">
    <property type="entry name" value="EgtC-like"/>
</dbReference>